<proteinExistence type="predicted"/>
<dbReference type="RefSeq" id="WP_042627487.1">
    <property type="nucleotide sequence ID" value="NZ_BSTO01000040.1"/>
</dbReference>
<organism evidence="3 4">
    <name type="scientific">Burkholderia plantarii</name>
    <dbReference type="NCBI Taxonomy" id="41899"/>
    <lineage>
        <taxon>Bacteria</taxon>
        <taxon>Pseudomonadati</taxon>
        <taxon>Pseudomonadota</taxon>
        <taxon>Betaproteobacteria</taxon>
        <taxon>Burkholderiales</taxon>
        <taxon>Burkholderiaceae</taxon>
        <taxon>Burkholderia</taxon>
    </lineage>
</organism>
<reference evidence="4" key="1">
    <citation type="submission" date="2011-03" db="EMBL/GenBank/DDBJ databases">
        <authorList>
            <person name="Voget S."/>
            <person name="Streit W.R."/>
            <person name="Jaeger K.E."/>
            <person name="Daniel R."/>
        </authorList>
    </citation>
    <scope>NUCLEOTIDE SEQUENCE [LARGE SCALE GENOMIC DNA]</scope>
    <source>
        <strain evidence="4">PG1</strain>
    </source>
</reference>
<dbReference type="InterPro" id="IPR050553">
    <property type="entry name" value="Thioredoxin_ResA/DsbE_sf"/>
</dbReference>
<feature type="transmembrane region" description="Helical" evidence="1">
    <location>
        <begin position="163"/>
        <end position="185"/>
    </location>
</feature>
<dbReference type="Gene3D" id="2.60.120.260">
    <property type="entry name" value="Galactose-binding domain-like"/>
    <property type="match status" value="1"/>
</dbReference>
<dbReference type="PANTHER" id="PTHR42852:SF13">
    <property type="entry name" value="PROTEIN DIPZ"/>
    <property type="match status" value="1"/>
</dbReference>
<dbReference type="AlphaFoldDB" id="A0A0B6RZY7"/>
<evidence type="ECO:0000313" key="4">
    <source>
        <dbReference type="Proteomes" id="UP000031838"/>
    </source>
</evidence>
<dbReference type="InterPro" id="IPR041017">
    <property type="entry name" value="Thioredoxin_10"/>
</dbReference>
<accession>A0A0B6RZY7</accession>
<dbReference type="HOGENOM" id="CLU_033708_0_0_4"/>
<keyword evidence="4" id="KW-1185">Reference proteome</keyword>
<evidence type="ECO:0000256" key="1">
    <source>
        <dbReference type="SAM" id="Phobius"/>
    </source>
</evidence>
<feature type="transmembrane region" description="Helical" evidence="1">
    <location>
        <begin position="40"/>
        <end position="64"/>
    </location>
</feature>
<dbReference type="KEGG" id="bpla:bpln_2g09520"/>
<evidence type="ECO:0000259" key="2">
    <source>
        <dbReference type="PROSITE" id="PS51352"/>
    </source>
</evidence>
<dbReference type="Gene3D" id="3.40.30.10">
    <property type="entry name" value="Glutaredoxin"/>
    <property type="match status" value="1"/>
</dbReference>
<protein>
    <submittedName>
        <fullName evidence="3">Cytochrome c biogenesis protein, transmembrane region</fullName>
    </submittedName>
</protein>
<feature type="transmembrane region" description="Helical" evidence="1">
    <location>
        <begin position="125"/>
        <end position="151"/>
    </location>
</feature>
<dbReference type="EMBL" id="CP002581">
    <property type="protein sequence ID" value="AJK48938.1"/>
    <property type="molecule type" value="Genomic_DNA"/>
</dbReference>
<dbReference type="GO" id="GO:0016491">
    <property type="term" value="F:oxidoreductase activity"/>
    <property type="evidence" value="ECO:0007669"/>
    <property type="project" value="InterPro"/>
</dbReference>
<evidence type="ECO:0000313" key="3">
    <source>
        <dbReference type="EMBL" id="AJK48938.1"/>
    </source>
</evidence>
<feature type="transmembrane region" description="Helical" evidence="1">
    <location>
        <begin position="70"/>
        <end position="88"/>
    </location>
</feature>
<dbReference type="PROSITE" id="PS51352">
    <property type="entry name" value="THIOREDOXIN_2"/>
    <property type="match status" value="1"/>
</dbReference>
<dbReference type="KEGG" id="bgp:BGL_2c08600"/>
<dbReference type="InterPro" id="IPR013766">
    <property type="entry name" value="Thioredoxin_domain"/>
</dbReference>
<dbReference type="Pfam" id="PF08534">
    <property type="entry name" value="Redoxin"/>
    <property type="match status" value="1"/>
</dbReference>
<keyword evidence="1 3" id="KW-0812">Transmembrane</keyword>
<dbReference type="InterPro" id="IPR013740">
    <property type="entry name" value="Redoxin"/>
</dbReference>
<name>A0A0B6RZY7_BURPL</name>
<feature type="transmembrane region" description="Helical" evidence="1">
    <location>
        <begin position="6"/>
        <end position="28"/>
    </location>
</feature>
<dbReference type="SUPFAM" id="SSF52833">
    <property type="entry name" value="Thioredoxin-like"/>
    <property type="match status" value="1"/>
</dbReference>
<dbReference type="Proteomes" id="UP000031838">
    <property type="component" value="Chromosome 2"/>
</dbReference>
<keyword evidence="1" id="KW-1133">Transmembrane helix</keyword>
<dbReference type="PANTHER" id="PTHR42852">
    <property type="entry name" value="THIOL:DISULFIDE INTERCHANGE PROTEIN DSBE"/>
    <property type="match status" value="1"/>
</dbReference>
<dbReference type="Pfam" id="PF17991">
    <property type="entry name" value="Thioredoxin_10"/>
    <property type="match status" value="1"/>
</dbReference>
<sequence length="676" mass="69262">MLLVILAYLGGVLTIVSPCILPVLPFVFARADRPFARNGLPLLAGMAVTFAAVATLAAVGGGWIAQANQAGRWLAIAMVGVFGLTLLFPSLAEHMTRPLVALGNRLTGVASTADGEGRSSIGASLLLGVATGLLWAPCAGPILGLVLTGAALRGASVGTTLLLVAYAAGAATSLAAALLVGGKLFAAMKRSLGAGEWIRRGLGAAMLAGVGAIALGLDTGVLTQVSTIATGGLEQSLVDRFAPRGNAMHGAAGGAVVDANGPAMTAADAAAGNGPAMMAAGDAMRAAANGADNDAAAGGRGPSMMAAGDAMRAAASGAQHDGGAPAANAMMSAATSAARHDASMLRVSAPALPVEGTLPSLSGATEWLNSPPLTNASLRGKVVLIDFWTYSCINCLRTLPYVKAWARKYKNDGLVVIGVHAPEFAFERDIGNVKKATRDLGVTYPVAIDNGYSIWRAFNNEYWPAHYFIDAQGRVRYHHFGEGDYVQSERAIQQLLVEAGHPDAAQVPVGIDGPAASGAQAAADNADMRSPETYVGYARAEHFASPGGELHDNVYDYAAPAQPGLDDWGLAGSWKVGDEQATLAKPGGRIVYRFHARDLHLVLGPGKNGAPVRFRVTVDGIAPGASHGADVSADGTGTVTGQRLYQLIRQSGPITDHTFSIEFLDPGVQAFAFTFG</sequence>
<feature type="domain" description="Thioredoxin" evidence="2">
    <location>
        <begin position="345"/>
        <end position="497"/>
    </location>
</feature>
<dbReference type="CDD" id="cd03012">
    <property type="entry name" value="TlpA_like_DipZ_like"/>
    <property type="match status" value="1"/>
</dbReference>
<reference evidence="3 4" key="2">
    <citation type="journal article" date="2016" name="Appl. Microbiol. Biotechnol.">
        <title>Mutations improving production and secretion of extracellular lipase by Burkholderia glumae PG1.</title>
        <authorList>
            <person name="Knapp A."/>
            <person name="Voget S."/>
            <person name="Gao R."/>
            <person name="Zaburannyi N."/>
            <person name="Krysciak D."/>
            <person name="Breuer M."/>
            <person name="Hauer B."/>
            <person name="Streit W.R."/>
            <person name="Muller R."/>
            <person name="Daniel R."/>
            <person name="Jaeger K.E."/>
        </authorList>
    </citation>
    <scope>NUCLEOTIDE SEQUENCE [LARGE SCALE GENOMIC DNA]</scope>
    <source>
        <strain evidence="3 4">PG1</strain>
    </source>
</reference>
<dbReference type="InterPro" id="IPR036249">
    <property type="entry name" value="Thioredoxin-like_sf"/>
</dbReference>
<keyword evidence="1" id="KW-0472">Membrane</keyword>
<gene>
    <name evidence="3" type="ORF">BGL_2c08600</name>
</gene>